<dbReference type="EMBL" id="QXGH01000029">
    <property type="protein sequence ID" value="RHW24749.1"/>
    <property type="molecule type" value="Genomic_DNA"/>
</dbReference>
<gene>
    <name evidence="2" type="ORF">D0Z08_22510</name>
</gene>
<sequence length="64" mass="6956">MRADFCFGPRSASAASVCCRRRGIRTMSLITVMTAWTRMRAATGPSAEGEVVHQPVRGATSPDW</sequence>
<dbReference type="AlphaFoldDB" id="A0A417XW70"/>
<feature type="region of interest" description="Disordered" evidence="1">
    <location>
        <begin position="43"/>
        <end position="64"/>
    </location>
</feature>
<proteinExistence type="predicted"/>
<evidence type="ECO:0000256" key="1">
    <source>
        <dbReference type="SAM" id="MobiDB-lite"/>
    </source>
</evidence>
<evidence type="ECO:0000313" key="2">
    <source>
        <dbReference type="EMBL" id="RHW24749.1"/>
    </source>
</evidence>
<dbReference type="Proteomes" id="UP000283644">
    <property type="component" value="Unassembled WGS sequence"/>
</dbReference>
<name>A0A417XW70_9ACTN</name>
<comment type="caution">
    <text evidence="2">The sequence shown here is derived from an EMBL/GenBank/DDBJ whole genome shotgun (WGS) entry which is preliminary data.</text>
</comment>
<evidence type="ECO:0000313" key="3">
    <source>
        <dbReference type="Proteomes" id="UP000283644"/>
    </source>
</evidence>
<accession>A0A417XW70</accession>
<keyword evidence="3" id="KW-1185">Reference proteome</keyword>
<protein>
    <submittedName>
        <fullName evidence="2">Uncharacterized protein</fullName>
    </submittedName>
</protein>
<organism evidence="2 3">
    <name type="scientific">Nocardioides immobilis</name>
    <dbReference type="NCBI Taxonomy" id="2049295"/>
    <lineage>
        <taxon>Bacteria</taxon>
        <taxon>Bacillati</taxon>
        <taxon>Actinomycetota</taxon>
        <taxon>Actinomycetes</taxon>
        <taxon>Propionibacteriales</taxon>
        <taxon>Nocardioidaceae</taxon>
        <taxon>Nocardioides</taxon>
    </lineage>
</organism>
<reference evidence="2 3" key="1">
    <citation type="submission" date="2018-09" db="EMBL/GenBank/DDBJ databases">
        <title>Genome sequencing of Nocardioides immobilis CCTCC AB 2017083 for comparison to Nocardioides silvaticus.</title>
        <authorList>
            <person name="Li C."/>
            <person name="Wang G."/>
        </authorList>
    </citation>
    <scope>NUCLEOTIDE SEQUENCE [LARGE SCALE GENOMIC DNA]</scope>
    <source>
        <strain evidence="2 3">CCTCC AB 2017083</strain>
    </source>
</reference>